<dbReference type="AlphaFoldDB" id="A0A5C3KKC1"/>
<comment type="subcellular location">
    <subcellularLocation>
        <location evidence="1">Nucleus</location>
    </subcellularLocation>
</comment>
<dbReference type="GO" id="GO:0046982">
    <property type="term" value="F:protein heterodimerization activity"/>
    <property type="evidence" value="ECO:0007669"/>
    <property type="project" value="InterPro"/>
</dbReference>
<dbReference type="PANTHER" id="PTHR10252">
    <property type="entry name" value="HISTONE-LIKE TRANSCRIPTION FACTOR CCAAT-RELATED"/>
    <property type="match status" value="1"/>
</dbReference>
<name>A0A5C3KKC1_COPMA</name>
<evidence type="ECO:0000313" key="5">
    <source>
        <dbReference type="EMBL" id="TFK20602.1"/>
    </source>
</evidence>
<feature type="domain" description="Transcription factor CBF/NF-Y/archaeal histone" evidence="4">
    <location>
        <begin position="57"/>
        <end position="119"/>
    </location>
</feature>
<organism evidence="5 6">
    <name type="scientific">Coprinopsis marcescibilis</name>
    <name type="common">Agaric fungus</name>
    <name type="synonym">Psathyrella marcescibilis</name>
    <dbReference type="NCBI Taxonomy" id="230819"/>
    <lineage>
        <taxon>Eukaryota</taxon>
        <taxon>Fungi</taxon>
        <taxon>Dikarya</taxon>
        <taxon>Basidiomycota</taxon>
        <taxon>Agaricomycotina</taxon>
        <taxon>Agaricomycetes</taxon>
        <taxon>Agaricomycetidae</taxon>
        <taxon>Agaricales</taxon>
        <taxon>Agaricineae</taxon>
        <taxon>Psathyrellaceae</taxon>
        <taxon>Coprinopsis</taxon>
    </lineage>
</organism>
<dbReference type="OrthoDB" id="636685at2759"/>
<dbReference type="SUPFAM" id="SSF47113">
    <property type="entry name" value="Histone-fold"/>
    <property type="match status" value="1"/>
</dbReference>
<keyword evidence="2" id="KW-0539">Nucleus</keyword>
<accession>A0A5C3KKC1</accession>
<evidence type="ECO:0000313" key="6">
    <source>
        <dbReference type="Proteomes" id="UP000307440"/>
    </source>
</evidence>
<dbReference type="InterPro" id="IPR003958">
    <property type="entry name" value="CBFA_NFYB_domain"/>
</dbReference>
<evidence type="ECO:0000259" key="4">
    <source>
        <dbReference type="Pfam" id="PF00808"/>
    </source>
</evidence>
<dbReference type="Pfam" id="PF00808">
    <property type="entry name" value="CBFD_NFYB_HMF"/>
    <property type="match status" value="1"/>
</dbReference>
<feature type="region of interest" description="Disordered" evidence="3">
    <location>
        <begin position="1"/>
        <end position="40"/>
    </location>
</feature>
<dbReference type="STRING" id="230819.A0A5C3KKC1"/>
<dbReference type="Proteomes" id="UP000307440">
    <property type="component" value="Unassembled WGS sequence"/>
</dbReference>
<dbReference type="EMBL" id="ML210294">
    <property type="protein sequence ID" value="TFK20602.1"/>
    <property type="molecule type" value="Genomic_DNA"/>
</dbReference>
<sequence length="171" mass="19331">MQDPELELEQDLEQELIEEEEEEEEEESQSIPAAVAKKKKEKREVVVLERELGKSLLPISRVQKIIKADKDISIVAKDATFLISLATEEFIKRICEAGSKAASRENRTTVQAKDIATVVRRVDEFLFLEDILPWVTVEPPPKRTSKVKEVTAAATLKSAPTMLDQFVTEKP</sequence>
<evidence type="ECO:0000256" key="2">
    <source>
        <dbReference type="ARBA" id="ARBA00023242"/>
    </source>
</evidence>
<dbReference type="PANTHER" id="PTHR10252:SF54">
    <property type="entry name" value="CHROMATIN ACCESSIBILITY COMPLEX PROTEIN 1"/>
    <property type="match status" value="1"/>
</dbReference>
<gene>
    <name evidence="5" type="ORF">FA15DRAFT_599442</name>
</gene>
<proteinExistence type="predicted"/>
<dbReference type="GO" id="GO:0008623">
    <property type="term" value="C:CHRAC"/>
    <property type="evidence" value="ECO:0007669"/>
    <property type="project" value="TreeGrafter"/>
</dbReference>
<evidence type="ECO:0000256" key="3">
    <source>
        <dbReference type="SAM" id="MobiDB-lite"/>
    </source>
</evidence>
<dbReference type="CDD" id="cd23645">
    <property type="entry name" value="HFD_Dpb3-like"/>
    <property type="match status" value="1"/>
</dbReference>
<evidence type="ECO:0000256" key="1">
    <source>
        <dbReference type="ARBA" id="ARBA00004123"/>
    </source>
</evidence>
<reference evidence="5 6" key="1">
    <citation type="journal article" date="2019" name="Nat. Ecol. Evol.">
        <title>Megaphylogeny resolves global patterns of mushroom evolution.</title>
        <authorList>
            <person name="Varga T."/>
            <person name="Krizsan K."/>
            <person name="Foldi C."/>
            <person name="Dima B."/>
            <person name="Sanchez-Garcia M."/>
            <person name="Sanchez-Ramirez S."/>
            <person name="Szollosi G.J."/>
            <person name="Szarkandi J.G."/>
            <person name="Papp V."/>
            <person name="Albert L."/>
            <person name="Andreopoulos W."/>
            <person name="Angelini C."/>
            <person name="Antonin V."/>
            <person name="Barry K.W."/>
            <person name="Bougher N.L."/>
            <person name="Buchanan P."/>
            <person name="Buyck B."/>
            <person name="Bense V."/>
            <person name="Catcheside P."/>
            <person name="Chovatia M."/>
            <person name="Cooper J."/>
            <person name="Damon W."/>
            <person name="Desjardin D."/>
            <person name="Finy P."/>
            <person name="Geml J."/>
            <person name="Haridas S."/>
            <person name="Hughes K."/>
            <person name="Justo A."/>
            <person name="Karasinski D."/>
            <person name="Kautmanova I."/>
            <person name="Kiss B."/>
            <person name="Kocsube S."/>
            <person name="Kotiranta H."/>
            <person name="LaButti K.M."/>
            <person name="Lechner B.E."/>
            <person name="Liimatainen K."/>
            <person name="Lipzen A."/>
            <person name="Lukacs Z."/>
            <person name="Mihaltcheva S."/>
            <person name="Morgado L.N."/>
            <person name="Niskanen T."/>
            <person name="Noordeloos M.E."/>
            <person name="Ohm R.A."/>
            <person name="Ortiz-Santana B."/>
            <person name="Ovrebo C."/>
            <person name="Racz N."/>
            <person name="Riley R."/>
            <person name="Savchenko A."/>
            <person name="Shiryaev A."/>
            <person name="Soop K."/>
            <person name="Spirin V."/>
            <person name="Szebenyi C."/>
            <person name="Tomsovsky M."/>
            <person name="Tulloss R.E."/>
            <person name="Uehling J."/>
            <person name="Grigoriev I.V."/>
            <person name="Vagvolgyi C."/>
            <person name="Papp T."/>
            <person name="Martin F.M."/>
            <person name="Miettinen O."/>
            <person name="Hibbett D.S."/>
            <person name="Nagy L.G."/>
        </authorList>
    </citation>
    <scope>NUCLEOTIDE SEQUENCE [LARGE SCALE GENOMIC DNA]</scope>
    <source>
        <strain evidence="5 6">CBS 121175</strain>
    </source>
</reference>
<dbReference type="InterPro" id="IPR009072">
    <property type="entry name" value="Histone-fold"/>
</dbReference>
<feature type="compositionally biased region" description="Acidic residues" evidence="3">
    <location>
        <begin position="1"/>
        <end position="28"/>
    </location>
</feature>
<dbReference type="GO" id="GO:0006261">
    <property type="term" value="P:DNA-templated DNA replication"/>
    <property type="evidence" value="ECO:0007669"/>
    <property type="project" value="TreeGrafter"/>
</dbReference>
<keyword evidence="6" id="KW-1185">Reference proteome</keyword>
<dbReference type="Gene3D" id="1.10.20.10">
    <property type="entry name" value="Histone, subunit A"/>
    <property type="match status" value="1"/>
</dbReference>
<dbReference type="InterPro" id="IPR050568">
    <property type="entry name" value="Transcr_DNA_Rep_Reg"/>
</dbReference>
<protein>
    <submittedName>
        <fullName evidence="5">Histone-fold-containing protein</fullName>
    </submittedName>
</protein>